<comment type="caution">
    <text evidence="1">The sequence shown here is derived from an EMBL/GenBank/DDBJ whole genome shotgun (WGS) entry which is preliminary data.</text>
</comment>
<evidence type="ECO:0000313" key="1">
    <source>
        <dbReference type="EMBL" id="MRX73375.1"/>
    </source>
</evidence>
<sequence length="68" mass="7946">MEAIETFRDLGMNISTPYIEKECEEAVECGDDDWLEHLYYACESLKIDKEDFSNTITFEKMKIAAEEI</sequence>
<proteinExistence type="predicted"/>
<gene>
    <name evidence="1" type="ORF">GJU40_14595</name>
</gene>
<dbReference type="OrthoDB" id="1846249at2"/>
<dbReference type="RefSeq" id="WP_154308839.1">
    <property type="nucleotide sequence ID" value="NZ_WKKI01000033.1"/>
</dbReference>
<evidence type="ECO:0000313" key="2">
    <source>
        <dbReference type="Proteomes" id="UP000448867"/>
    </source>
</evidence>
<dbReference type="EMBL" id="WKKI01000033">
    <property type="protein sequence ID" value="MRX73375.1"/>
    <property type="molecule type" value="Genomic_DNA"/>
</dbReference>
<name>A0A7X2J104_9BACI</name>
<accession>A0A7X2J104</accession>
<reference evidence="1 2" key="1">
    <citation type="submission" date="2019-11" db="EMBL/GenBank/DDBJ databases">
        <title>Bacillus lacus genome.</title>
        <authorList>
            <person name="Allen C.J."/>
            <person name="Newman J.D."/>
        </authorList>
    </citation>
    <scope>NUCLEOTIDE SEQUENCE [LARGE SCALE GENOMIC DNA]</scope>
    <source>
        <strain evidence="1 2">KCTC 33946</strain>
    </source>
</reference>
<keyword evidence="2" id="KW-1185">Reference proteome</keyword>
<organism evidence="1 2">
    <name type="scientific">Metabacillus lacus</name>
    <dbReference type="NCBI Taxonomy" id="1983721"/>
    <lineage>
        <taxon>Bacteria</taxon>
        <taxon>Bacillati</taxon>
        <taxon>Bacillota</taxon>
        <taxon>Bacilli</taxon>
        <taxon>Bacillales</taxon>
        <taxon>Bacillaceae</taxon>
        <taxon>Metabacillus</taxon>
    </lineage>
</organism>
<dbReference type="Proteomes" id="UP000448867">
    <property type="component" value="Unassembled WGS sequence"/>
</dbReference>
<protein>
    <submittedName>
        <fullName evidence="1">Uncharacterized protein</fullName>
    </submittedName>
</protein>
<dbReference type="AlphaFoldDB" id="A0A7X2J104"/>